<dbReference type="GO" id="GO:0019003">
    <property type="term" value="F:GDP binding"/>
    <property type="evidence" value="ECO:0000318"/>
    <property type="project" value="GO_Central"/>
</dbReference>
<dbReference type="PANTHER" id="PTHR47977">
    <property type="entry name" value="RAS-RELATED PROTEIN RAB"/>
    <property type="match status" value="1"/>
</dbReference>
<evidence type="ECO:0000313" key="5">
    <source>
        <dbReference type="EMBL" id="EFJ37126.1"/>
    </source>
</evidence>
<dbReference type="OMA" id="CKGTFTK"/>
<comment type="similarity">
    <text evidence="1">Belongs to the small GTPase superfamily. Rab family.</text>
</comment>
<accession>D8QTJ5</accession>
<evidence type="ECO:0000313" key="6">
    <source>
        <dbReference type="Proteomes" id="UP000001514"/>
    </source>
</evidence>
<dbReference type="PRINTS" id="PR00449">
    <property type="entry name" value="RASTRNSFRMNG"/>
</dbReference>
<keyword evidence="6" id="KW-1185">Reference proteome</keyword>
<dbReference type="GO" id="GO:0012505">
    <property type="term" value="C:endomembrane system"/>
    <property type="evidence" value="ECO:0007669"/>
    <property type="project" value="UniProtKB-SubCell"/>
</dbReference>
<dbReference type="PROSITE" id="PS51419">
    <property type="entry name" value="RAB"/>
    <property type="match status" value="1"/>
</dbReference>
<proteinExistence type="inferred from homology"/>
<keyword evidence="2" id="KW-0547">Nucleotide-binding</keyword>
<dbReference type="PROSITE" id="PS51421">
    <property type="entry name" value="RAS"/>
    <property type="match status" value="1"/>
</dbReference>
<dbReference type="SMART" id="SM00173">
    <property type="entry name" value="RAS"/>
    <property type="match status" value="1"/>
</dbReference>
<dbReference type="HOGENOM" id="CLU_041217_10_6_1"/>
<dbReference type="SMART" id="SM00176">
    <property type="entry name" value="RAN"/>
    <property type="match status" value="1"/>
</dbReference>
<dbReference type="GO" id="GO:0005886">
    <property type="term" value="C:plasma membrane"/>
    <property type="evidence" value="ECO:0000318"/>
    <property type="project" value="GO_Central"/>
</dbReference>
<dbReference type="Pfam" id="PF00071">
    <property type="entry name" value="Ras"/>
    <property type="match status" value="1"/>
</dbReference>
<dbReference type="FunFam" id="3.40.50.300:FF:002136">
    <property type="entry name" value="Small rab-related GTPase"/>
    <property type="match status" value="1"/>
</dbReference>
<dbReference type="InterPro" id="IPR027417">
    <property type="entry name" value="P-loop_NTPase"/>
</dbReference>
<comment type="subcellular location">
    <subcellularLocation>
        <location evidence="4">Endomembrane system</location>
        <topology evidence="4">Lipid-anchor</topology>
    </subcellularLocation>
</comment>
<evidence type="ECO:0000256" key="1">
    <source>
        <dbReference type="ARBA" id="ARBA00006270"/>
    </source>
</evidence>
<keyword evidence="3" id="KW-0342">GTP-binding</keyword>
<dbReference type="InParanoid" id="D8QTJ5"/>
<dbReference type="InterPro" id="IPR050227">
    <property type="entry name" value="Rab"/>
</dbReference>
<evidence type="ECO:0000256" key="2">
    <source>
        <dbReference type="ARBA" id="ARBA00022741"/>
    </source>
</evidence>
<dbReference type="NCBIfam" id="TIGR00231">
    <property type="entry name" value="small_GTP"/>
    <property type="match status" value="1"/>
</dbReference>
<dbReference type="SMART" id="SM00174">
    <property type="entry name" value="RHO"/>
    <property type="match status" value="1"/>
</dbReference>
<dbReference type="InterPro" id="IPR005225">
    <property type="entry name" value="Small_GTP-bd"/>
</dbReference>
<organism evidence="6">
    <name type="scientific">Selaginella moellendorffii</name>
    <name type="common">Spikemoss</name>
    <dbReference type="NCBI Taxonomy" id="88036"/>
    <lineage>
        <taxon>Eukaryota</taxon>
        <taxon>Viridiplantae</taxon>
        <taxon>Streptophyta</taxon>
        <taxon>Embryophyta</taxon>
        <taxon>Tracheophyta</taxon>
        <taxon>Lycopodiopsida</taxon>
        <taxon>Selaginellales</taxon>
        <taxon>Selaginellaceae</taxon>
        <taxon>Selaginella</taxon>
    </lineage>
</organism>
<dbReference type="STRING" id="88036.D8QTJ5"/>
<gene>
    <name evidence="5" type="primary">Rab23-1</name>
    <name evidence="5" type="ORF">SELMODRAFT_449892</name>
</gene>
<dbReference type="SMART" id="SM00175">
    <property type="entry name" value="RAB"/>
    <property type="match status" value="1"/>
</dbReference>
<dbReference type="EMBL" id="GL377566">
    <property type="protein sequence ID" value="EFJ37126.1"/>
    <property type="molecule type" value="Genomic_DNA"/>
</dbReference>
<evidence type="ECO:0000256" key="3">
    <source>
        <dbReference type="ARBA" id="ARBA00023134"/>
    </source>
</evidence>
<dbReference type="InterPro" id="IPR001806">
    <property type="entry name" value="Small_GTPase"/>
</dbReference>
<dbReference type="Gene3D" id="3.40.50.300">
    <property type="entry name" value="P-loop containing nucleotide triphosphate hydrolases"/>
    <property type="match status" value="1"/>
</dbReference>
<protein>
    <submittedName>
        <fullName evidence="5">Rab family GTPase</fullName>
    </submittedName>
</protein>
<dbReference type="AlphaFoldDB" id="D8QTJ5"/>
<dbReference type="PROSITE" id="PS51420">
    <property type="entry name" value="RHO"/>
    <property type="match status" value="1"/>
</dbReference>
<sequence>MQEEDFEREVKVVVVGNGGVGKTSLIRQFCRGHCPIEYKKTIGVDFLEKSQFVKALQEQVKLMLWDTAGQEVFDSMTRAYYRGARAAVLCFSTDDRQSFECVKTWKKKVERECGKIPMALVQNKVDLLDQTVVSRQEAEALAEQLGLRFYRICVKQNLYVADVFEYLAEMILQRHDDAPLPSTTPAAGVLLSGHNAQRQQPKDFYKHVHQRFPESRIIRSSNKVMRDCTIL</sequence>
<dbReference type="SUPFAM" id="SSF52540">
    <property type="entry name" value="P-loop containing nucleoside triphosphate hydrolases"/>
    <property type="match status" value="1"/>
</dbReference>
<reference evidence="5 6" key="1">
    <citation type="journal article" date="2011" name="Science">
        <title>The Selaginella genome identifies genetic changes associated with the evolution of vascular plants.</title>
        <authorList>
            <person name="Banks J.A."/>
            <person name="Nishiyama T."/>
            <person name="Hasebe M."/>
            <person name="Bowman J.L."/>
            <person name="Gribskov M."/>
            <person name="dePamphilis C."/>
            <person name="Albert V.A."/>
            <person name="Aono N."/>
            <person name="Aoyama T."/>
            <person name="Ambrose B.A."/>
            <person name="Ashton N.W."/>
            <person name="Axtell M.J."/>
            <person name="Barker E."/>
            <person name="Barker M.S."/>
            <person name="Bennetzen J.L."/>
            <person name="Bonawitz N.D."/>
            <person name="Chapple C."/>
            <person name="Cheng C."/>
            <person name="Correa L.G."/>
            <person name="Dacre M."/>
            <person name="DeBarry J."/>
            <person name="Dreyer I."/>
            <person name="Elias M."/>
            <person name="Engstrom E.M."/>
            <person name="Estelle M."/>
            <person name="Feng L."/>
            <person name="Finet C."/>
            <person name="Floyd S.K."/>
            <person name="Frommer W.B."/>
            <person name="Fujita T."/>
            <person name="Gramzow L."/>
            <person name="Gutensohn M."/>
            <person name="Harholt J."/>
            <person name="Hattori M."/>
            <person name="Heyl A."/>
            <person name="Hirai T."/>
            <person name="Hiwatashi Y."/>
            <person name="Ishikawa M."/>
            <person name="Iwata M."/>
            <person name="Karol K.G."/>
            <person name="Koehler B."/>
            <person name="Kolukisaoglu U."/>
            <person name="Kubo M."/>
            <person name="Kurata T."/>
            <person name="Lalonde S."/>
            <person name="Li K."/>
            <person name="Li Y."/>
            <person name="Litt A."/>
            <person name="Lyons E."/>
            <person name="Manning G."/>
            <person name="Maruyama T."/>
            <person name="Michael T.P."/>
            <person name="Mikami K."/>
            <person name="Miyazaki S."/>
            <person name="Morinaga S."/>
            <person name="Murata T."/>
            <person name="Mueller-Roeber B."/>
            <person name="Nelson D.R."/>
            <person name="Obara M."/>
            <person name="Oguri Y."/>
            <person name="Olmstead R.G."/>
            <person name="Onodera N."/>
            <person name="Petersen B.L."/>
            <person name="Pils B."/>
            <person name="Prigge M."/>
            <person name="Rensing S.A."/>
            <person name="Riano-Pachon D.M."/>
            <person name="Roberts A.W."/>
            <person name="Sato Y."/>
            <person name="Scheller H.V."/>
            <person name="Schulz B."/>
            <person name="Schulz C."/>
            <person name="Shakirov E.V."/>
            <person name="Shibagaki N."/>
            <person name="Shinohara N."/>
            <person name="Shippen D.E."/>
            <person name="Soerensen I."/>
            <person name="Sotooka R."/>
            <person name="Sugimoto N."/>
            <person name="Sugita M."/>
            <person name="Sumikawa N."/>
            <person name="Tanurdzic M."/>
            <person name="Theissen G."/>
            <person name="Ulvskov P."/>
            <person name="Wakazuki S."/>
            <person name="Weng J.K."/>
            <person name="Willats W.W."/>
            <person name="Wipf D."/>
            <person name="Wolf P.G."/>
            <person name="Yang L."/>
            <person name="Zimmer A.D."/>
            <person name="Zhu Q."/>
            <person name="Mitros T."/>
            <person name="Hellsten U."/>
            <person name="Loque D."/>
            <person name="Otillar R."/>
            <person name="Salamov A."/>
            <person name="Schmutz J."/>
            <person name="Shapiro H."/>
            <person name="Lindquist E."/>
            <person name="Lucas S."/>
            <person name="Rokhsar D."/>
            <person name="Grigoriev I.V."/>
        </authorList>
    </citation>
    <scope>NUCLEOTIDE SEQUENCE [LARGE SCALE GENOMIC DNA]</scope>
</reference>
<name>D8QTJ5_SELML</name>
<evidence type="ECO:0000256" key="4">
    <source>
        <dbReference type="ARBA" id="ARBA00037868"/>
    </source>
</evidence>
<dbReference type="Gramene" id="EFJ37126">
    <property type="protein sequence ID" value="EFJ37126"/>
    <property type="gene ID" value="SELMODRAFT_449892"/>
</dbReference>
<dbReference type="eggNOG" id="KOG4252">
    <property type="taxonomic scope" value="Eukaryota"/>
</dbReference>
<dbReference type="GO" id="GO:0003924">
    <property type="term" value="F:GTPase activity"/>
    <property type="evidence" value="ECO:0000318"/>
    <property type="project" value="GO_Central"/>
</dbReference>
<dbReference type="KEGG" id="smo:SELMODRAFT_449892"/>
<dbReference type="GO" id="GO:0005525">
    <property type="term" value="F:GTP binding"/>
    <property type="evidence" value="ECO:0000318"/>
    <property type="project" value="GO_Central"/>
</dbReference>
<dbReference type="Proteomes" id="UP000001514">
    <property type="component" value="Unassembled WGS sequence"/>
</dbReference>